<dbReference type="WBParaSite" id="maker-uti_cns_0011573-snap-gene-0.2-mRNA-1">
    <property type="protein sequence ID" value="maker-uti_cns_0011573-snap-gene-0.2-mRNA-1"/>
    <property type="gene ID" value="maker-uti_cns_0011573-snap-gene-0.2"/>
</dbReference>
<organism evidence="2 3">
    <name type="scientific">Macrostomum lignano</name>
    <dbReference type="NCBI Taxonomy" id="282301"/>
    <lineage>
        <taxon>Eukaryota</taxon>
        <taxon>Metazoa</taxon>
        <taxon>Spiralia</taxon>
        <taxon>Lophotrochozoa</taxon>
        <taxon>Platyhelminthes</taxon>
        <taxon>Rhabditophora</taxon>
        <taxon>Macrostomorpha</taxon>
        <taxon>Macrostomida</taxon>
        <taxon>Macrostomidae</taxon>
        <taxon>Macrostomum</taxon>
    </lineage>
</organism>
<accession>A0A1I8IDC4</accession>
<protein>
    <submittedName>
        <fullName evidence="3">Uncharacterized protein</fullName>
    </submittedName>
</protein>
<evidence type="ECO:0000256" key="1">
    <source>
        <dbReference type="SAM" id="MobiDB-lite"/>
    </source>
</evidence>
<proteinExistence type="predicted"/>
<dbReference type="AlphaFoldDB" id="A0A1I8IDC4"/>
<name>A0A1I8IDC4_9PLAT</name>
<evidence type="ECO:0000313" key="2">
    <source>
        <dbReference type="Proteomes" id="UP000095280"/>
    </source>
</evidence>
<sequence length="116" mass="12674">MSSASEPPRKVNKKRSGCSTTGEICRSAGGVEVAGYGLIFFSAFAFAGADMYREFGRTAKPNAPPLRHMTDGWLSDYMEIPADFMEIEMLSQYKSIAAISVGFLMVSLITLRCSSR</sequence>
<evidence type="ECO:0000313" key="3">
    <source>
        <dbReference type="WBParaSite" id="maker-uti_cns_0011573-snap-gene-0.2-mRNA-1"/>
    </source>
</evidence>
<reference evidence="3" key="1">
    <citation type="submission" date="2016-11" db="UniProtKB">
        <authorList>
            <consortium name="WormBaseParasite"/>
        </authorList>
    </citation>
    <scope>IDENTIFICATION</scope>
</reference>
<keyword evidence="2" id="KW-1185">Reference proteome</keyword>
<dbReference type="Proteomes" id="UP000095280">
    <property type="component" value="Unplaced"/>
</dbReference>
<feature type="region of interest" description="Disordered" evidence="1">
    <location>
        <begin position="1"/>
        <end position="22"/>
    </location>
</feature>